<accession>A0A8H6ZB20</accession>
<dbReference type="AlphaFoldDB" id="A0A8H6ZB20"/>
<protein>
    <recommendedName>
        <fullName evidence="5">F-box domain-containing protein</fullName>
    </recommendedName>
</protein>
<comment type="caution">
    <text evidence="3">The sequence shown here is derived from an EMBL/GenBank/DDBJ whole genome shotgun (WGS) entry which is preliminary data.</text>
</comment>
<evidence type="ECO:0000313" key="3">
    <source>
        <dbReference type="EMBL" id="KAF7375638.1"/>
    </source>
</evidence>
<keyword evidence="4" id="KW-1185">Reference proteome</keyword>
<evidence type="ECO:0000256" key="1">
    <source>
        <dbReference type="SAM" id="Coils"/>
    </source>
</evidence>
<feature type="region of interest" description="Disordered" evidence="2">
    <location>
        <begin position="247"/>
        <end position="288"/>
    </location>
</feature>
<gene>
    <name evidence="3" type="ORF">MSAN_00452900</name>
</gene>
<reference evidence="3" key="1">
    <citation type="submission" date="2020-05" db="EMBL/GenBank/DDBJ databases">
        <title>Mycena genomes resolve the evolution of fungal bioluminescence.</title>
        <authorList>
            <person name="Tsai I.J."/>
        </authorList>
    </citation>
    <scope>NUCLEOTIDE SEQUENCE</scope>
    <source>
        <strain evidence="3">160909Yilan</strain>
    </source>
</reference>
<name>A0A8H6ZB20_9AGAR</name>
<feature type="coiled-coil region" evidence="1">
    <location>
        <begin position="34"/>
        <end position="61"/>
    </location>
</feature>
<keyword evidence="1" id="KW-0175">Coiled coil</keyword>
<evidence type="ECO:0000256" key="2">
    <source>
        <dbReference type="SAM" id="MobiDB-lite"/>
    </source>
</evidence>
<sequence>MSSPFATRLGTNYCPTDLEVLEIQSFLAEPTRRLKSLDAEIADLQKSIDKLIEERDGLKTYVDAHQALISPVRRLPRDIVQEIFLVCLPTHRNCVMSATEAPILLGRICSAWRAISLSLPSLWASLHVVEPQPSNLWDVYEPKVAQRVQITKTWLGRSGQCALSISLECSLEDVRRPTATMELIQALIPFAPRWKRVHFSAPPSLIFGLMSYVDIDMPWLESVVFHCGSLPQFESITSGSLQMLHGAAGSSKMPQKPKSSFAVPGRLPPLKTLPPAMEPANNTDHRWT</sequence>
<evidence type="ECO:0000313" key="4">
    <source>
        <dbReference type="Proteomes" id="UP000623467"/>
    </source>
</evidence>
<dbReference type="EMBL" id="JACAZH010000002">
    <property type="protein sequence ID" value="KAF7375638.1"/>
    <property type="molecule type" value="Genomic_DNA"/>
</dbReference>
<evidence type="ECO:0008006" key="5">
    <source>
        <dbReference type="Google" id="ProtNLM"/>
    </source>
</evidence>
<dbReference type="Proteomes" id="UP000623467">
    <property type="component" value="Unassembled WGS sequence"/>
</dbReference>
<proteinExistence type="predicted"/>
<dbReference type="OrthoDB" id="3365698at2759"/>
<organism evidence="3 4">
    <name type="scientific">Mycena sanguinolenta</name>
    <dbReference type="NCBI Taxonomy" id="230812"/>
    <lineage>
        <taxon>Eukaryota</taxon>
        <taxon>Fungi</taxon>
        <taxon>Dikarya</taxon>
        <taxon>Basidiomycota</taxon>
        <taxon>Agaricomycotina</taxon>
        <taxon>Agaricomycetes</taxon>
        <taxon>Agaricomycetidae</taxon>
        <taxon>Agaricales</taxon>
        <taxon>Marasmiineae</taxon>
        <taxon>Mycenaceae</taxon>
        <taxon>Mycena</taxon>
    </lineage>
</organism>